<evidence type="ECO:0008006" key="2">
    <source>
        <dbReference type="Google" id="ProtNLM"/>
    </source>
</evidence>
<proteinExistence type="predicted"/>
<dbReference type="Gene3D" id="1.20.1290.10">
    <property type="entry name" value="AhpD-like"/>
    <property type="match status" value="1"/>
</dbReference>
<reference evidence="1" key="1">
    <citation type="journal article" date="2015" name="ISME J.">
        <title>Aquifer environment selects for microbial species cohorts in sediment and groundwater.</title>
        <authorList>
            <person name="Hug L.A."/>
            <person name="Thomas B.C."/>
            <person name="Brown C.T."/>
            <person name="Frischkorn K.R."/>
            <person name="Williams K.H."/>
            <person name="Tringe S.G."/>
            <person name="Banfield J.F."/>
        </authorList>
    </citation>
    <scope>NUCLEOTIDE SEQUENCE</scope>
</reference>
<dbReference type="NCBIfam" id="TIGR01926">
    <property type="entry name" value="peroxid_rel"/>
    <property type="match status" value="1"/>
</dbReference>
<dbReference type="InterPro" id="IPR010195">
    <property type="entry name" value="Uncharacterised_peroxidase-rel"/>
</dbReference>
<dbReference type="PANTHER" id="PTHR35446:SF2">
    <property type="entry name" value="CARBOXYMUCONOLACTONE DECARBOXYLASE-LIKE DOMAIN-CONTAINING PROTEIN"/>
    <property type="match status" value="1"/>
</dbReference>
<sequence length="99" mass="11176">MTAHGEALRKESEDDELVDGLKQDYTRLDLSPAEHAMLDYAVKLTVSPSTVDEEDIKKLRAHGFDDRDILDIIYVICLYNFNDRLADATGISGHDFLYG</sequence>
<protein>
    <recommendedName>
        <fullName evidence="2">Peroxidase</fullName>
    </recommendedName>
</protein>
<dbReference type="EMBL" id="KT006970">
    <property type="protein sequence ID" value="AKQ01516.1"/>
    <property type="molecule type" value="Genomic_DNA"/>
</dbReference>
<name>A0A0H4T1N8_9DELT</name>
<dbReference type="SUPFAM" id="SSF69118">
    <property type="entry name" value="AhpD-like"/>
    <property type="match status" value="1"/>
</dbReference>
<evidence type="ECO:0000313" key="1">
    <source>
        <dbReference type="EMBL" id="AKQ01516.1"/>
    </source>
</evidence>
<accession>A0A0H4T1N8</accession>
<dbReference type="PANTHER" id="PTHR35446">
    <property type="entry name" value="SI:CH211-175M2.5"/>
    <property type="match status" value="1"/>
</dbReference>
<dbReference type="AlphaFoldDB" id="A0A0H4T1N8"/>
<organism evidence="1">
    <name type="scientific">uncultured delta proteobacterium Rifle_16ft_4_minimus_1997</name>
    <dbReference type="NCBI Taxonomy" id="1665176"/>
    <lineage>
        <taxon>Bacteria</taxon>
        <taxon>Deltaproteobacteria</taxon>
        <taxon>environmental samples</taxon>
    </lineage>
</organism>
<dbReference type="InterPro" id="IPR029032">
    <property type="entry name" value="AhpD-like"/>
</dbReference>